<gene>
    <name evidence="1" type="ORF">RGR602_PB00021</name>
</gene>
<dbReference type="KEGG" id="rga:RGR602_PB00021"/>
<keyword evidence="2" id="KW-1185">Reference proteome</keyword>
<dbReference type="EMBL" id="CP006879">
    <property type="protein sequence ID" value="AJD43563.1"/>
    <property type="molecule type" value="Genomic_DNA"/>
</dbReference>
<sequence length="51" mass="5386">MSLPEGVRGGGGSAWRTGASCLMLAVHGMLIWHLDPAACHAASSRLVELRR</sequence>
<keyword evidence="1" id="KW-0614">Plasmid</keyword>
<organism evidence="1 2">
    <name type="scientific">Rhizobium gallicum bv. gallicum R602sp</name>
    <dbReference type="NCBI Taxonomy" id="1041138"/>
    <lineage>
        <taxon>Bacteria</taxon>
        <taxon>Pseudomonadati</taxon>
        <taxon>Pseudomonadota</taxon>
        <taxon>Alphaproteobacteria</taxon>
        <taxon>Hyphomicrobiales</taxon>
        <taxon>Rhizobiaceae</taxon>
        <taxon>Rhizobium/Agrobacterium group</taxon>
        <taxon>Rhizobium</taxon>
    </lineage>
</organism>
<dbReference type="HOGENOM" id="CLU_3103035_0_0_5"/>
<evidence type="ECO:0000313" key="2">
    <source>
        <dbReference type="Proteomes" id="UP000031368"/>
    </source>
</evidence>
<proteinExistence type="predicted"/>
<evidence type="ECO:0000313" key="1">
    <source>
        <dbReference type="EMBL" id="AJD43563.1"/>
    </source>
</evidence>
<dbReference type="Proteomes" id="UP000031368">
    <property type="component" value="Plasmid pRgalR602b"/>
</dbReference>
<geneLocation type="plasmid" evidence="1 2">
    <name>pRgalR602b</name>
</geneLocation>
<name>A0A0B4XAC7_9HYPH</name>
<reference evidence="1 2" key="1">
    <citation type="submission" date="2013-11" db="EMBL/GenBank/DDBJ databases">
        <title>Complete genome sequence of Rhizobium gallicum bv. gallicum R602.</title>
        <authorList>
            <person name="Bustos P."/>
            <person name="Santamaria R.I."/>
            <person name="Lozano L."/>
            <person name="Acosta J.L."/>
            <person name="Ormeno-Orrillo E."/>
            <person name="Rogel M.A."/>
            <person name="Romero D."/>
            <person name="Cevallos M.A."/>
            <person name="Martinez-Romero E."/>
            <person name="Gonzalez V."/>
        </authorList>
    </citation>
    <scope>NUCLEOTIDE SEQUENCE [LARGE SCALE GENOMIC DNA]</scope>
    <source>
        <strain evidence="1 2">R602</strain>
        <plasmid evidence="1 2">pRgalR602b</plasmid>
    </source>
</reference>
<dbReference type="AlphaFoldDB" id="A0A0B4XAC7"/>
<accession>A0A0B4XAC7</accession>
<protein>
    <submittedName>
        <fullName evidence="1">Uncharacterized protein</fullName>
    </submittedName>
</protein>